<name>A0A8S5QLM8_9CAUD</name>
<protein>
    <submittedName>
        <fullName evidence="1">SsDNA annealing protein-like protein</fullName>
    </submittedName>
</protein>
<proteinExistence type="predicted"/>
<accession>A0A8S5QLM8</accession>
<dbReference type="EMBL" id="BK015688">
    <property type="protein sequence ID" value="DAE19898.1"/>
    <property type="molecule type" value="Genomic_DNA"/>
</dbReference>
<reference evidence="1" key="1">
    <citation type="journal article" date="2021" name="Proc. Natl. Acad. Sci. U.S.A.">
        <title>A Catalog of Tens of Thousands of Viruses from Human Metagenomes Reveals Hidden Associations with Chronic Diseases.</title>
        <authorList>
            <person name="Tisza M.J."/>
            <person name="Buck C.B."/>
        </authorList>
    </citation>
    <scope>NUCLEOTIDE SEQUENCE</scope>
    <source>
        <strain evidence="1">CtVCm11</strain>
    </source>
</reference>
<sequence length="211" mass="23284">MENLEIYERVRQVPTSAQREIQAGRLKGKTDINPMWRIKALTEQFGPCGIGWKYTITDKRLENGANNEVSAFVDIDLYIKVDGEWSDAIPGTGGSAFVASERNGLYTSDECFKMALTDAISVACKALGFGADVYWAKDATKYTPRPERQQPNEAAGKPVCKDCGKPIYPVTHGGKSYSVAEIAENARKTYKAPLCWACMMARRKANESPTA</sequence>
<organism evidence="1">
    <name type="scientific">Siphoviridae sp. ctVCm11</name>
    <dbReference type="NCBI Taxonomy" id="2826358"/>
    <lineage>
        <taxon>Viruses</taxon>
        <taxon>Duplodnaviria</taxon>
        <taxon>Heunggongvirae</taxon>
        <taxon>Uroviricota</taxon>
        <taxon>Caudoviricetes</taxon>
    </lineage>
</organism>
<evidence type="ECO:0000313" key="1">
    <source>
        <dbReference type="EMBL" id="DAE19898.1"/>
    </source>
</evidence>